<feature type="transmembrane region" description="Helical" evidence="14">
    <location>
        <begin position="502"/>
        <end position="526"/>
    </location>
</feature>
<dbReference type="Pfam" id="PF07645">
    <property type="entry name" value="EGF_CA"/>
    <property type="match status" value="5"/>
</dbReference>
<evidence type="ECO:0000256" key="13">
    <source>
        <dbReference type="PROSITE-ProRule" id="PRU00076"/>
    </source>
</evidence>
<dbReference type="FunFam" id="1.20.1070.10:FF:000054">
    <property type="entry name" value="Adhesion G protein-coupled receptor E3"/>
    <property type="match status" value="1"/>
</dbReference>
<dbReference type="InterPro" id="IPR018097">
    <property type="entry name" value="EGF_Ca-bd_CS"/>
</dbReference>
<protein>
    <submittedName>
        <fullName evidence="17">Uncharacterized protein</fullName>
    </submittedName>
</protein>
<evidence type="ECO:0000256" key="11">
    <source>
        <dbReference type="ARBA" id="ARBA00023157"/>
    </source>
</evidence>
<evidence type="ECO:0000256" key="5">
    <source>
        <dbReference type="ARBA" id="ARBA00022692"/>
    </source>
</evidence>
<accession>A0A9Q0E582</accession>
<sequence>MTIMNEIHVVDTISPMHPGSCNGYTNLTDPWRNRAFGTDFPGFPQTDNHLIDKWWRFTGVGGDTPIGVCRSNMGGFVHPWRTNGEYPVVESITPTQGSATRYGSYGCKYNIITIDWVLCPDGFLVFRPRGNPPTGTGFVTYIDECRETKDLCGIGTVCTNVPGTFDCSCPDGFFPSTGILWILDVSFCQSIHSKSSKTVINDGDADTGNVMLDISEGLASSLVDPSKTGTNKTIHTPAVELNIQTFSPGSSNGSNVLSVRGINMAVNLEALAKDNNGSAAAAVLILSGMEGLLTDRFFKTENQTVMNSDIITAFLPKTNHSNFSQPVNFTIQHKKKSDAGLIGDPPPPNPFLEWLNRVGVIIGLFFFALAILTFLLCSFNAKINNTARLHLCITLALSHLLMLWNDRYTENKVACKVMAGLLHFLIVASFWWMFLEAMQLFTLVRRLSKVQVIKKDGLPTPVLYLIGYGAPFVTVGVSALVFSDGYGAIDAEVCWLTTERSFNWALTGPVIALLGMNWVLFCATLWNLRSTLASMRSGASQLIVFKILAQFVILGCTWILGLYQSNLFFQVLFIFLNSQQGTFLFIVHCLLNKEVREEYIKWLSCAHRKSADGGPTITLSVVTAPVGPLLNVTLMEAVFVSLDIDECTVTPTICGPDSICDNDIGIYNCSCQPGFNDTNPAGKLGVSHNCIDIDECIESPCGQGDCQNSAGSFACDCHAGYHVVPSAAPLCQDVDECTDDDTICGPEATCNNTIGAHLCACTSGYGVDISDEIASSENPCNGVCVCVLLFLCPTMLCIQDIDECRETKDLCGIGTVCTNVPGTFDCSCPDGFYPSTGILWILDVSFCQSIYSKSSKTVINDGDADTGNVMLDISEGLASSLVDPSKTGTNKTINTPAV</sequence>
<dbReference type="PROSITE" id="PS50026">
    <property type="entry name" value="EGF_3"/>
    <property type="match status" value="5"/>
</dbReference>
<evidence type="ECO:0000256" key="3">
    <source>
        <dbReference type="ARBA" id="ARBA00022475"/>
    </source>
</evidence>
<keyword evidence="9 14" id="KW-1133">Transmembrane helix</keyword>
<feature type="disulfide bond" evidence="13">
    <location>
        <begin position="696"/>
        <end position="706"/>
    </location>
</feature>
<dbReference type="InterPro" id="IPR009030">
    <property type="entry name" value="Growth_fac_rcpt_cys_sf"/>
</dbReference>
<keyword evidence="8" id="KW-0106">Calcium</keyword>
<feature type="transmembrane region" description="Helical" evidence="14">
    <location>
        <begin position="354"/>
        <end position="377"/>
    </location>
</feature>
<dbReference type="SUPFAM" id="SSF57184">
    <property type="entry name" value="Growth factor receptor domain"/>
    <property type="match status" value="1"/>
</dbReference>
<dbReference type="GO" id="GO:0030855">
    <property type="term" value="P:epithelial cell differentiation"/>
    <property type="evidence" value="ECO:0007669"/>
    <property type="project" value="UniProtKB-ARBA"/>
</dbReference>
<evidence type="ECO:0000256" key="6">
    <source>
        <dbReference type="ARBA" id="ARBA00022729"/>
    </source>
</evidence>
<keyword evidence="11 13" id="KW-1015">Disulfide bond</keyword>
<feature type="domain" description="EGF-like" evidence="15">
    <location>
        <begin position="141"/>
        <end position="179"/>
    </location>
</feature>
<name>A0A9Q0E582_9TELE</name>
<keyword evidence="4 13" id="KW-0245">EGF-like domain</keyword>
<dbReference type="AlphaFoldDB" id="A0A9Q0E582"/>
<evidence type="ECO:0000259" key="15">
    <source>
        <dbReference type="PROSITE" id="PS50026"/>
    </source>
</evidence>
<keyword evidence="10 14" id="KW-0472">Membrane</keyword>
<evidence type="ECO:0000256" key="2">
    <source>
        <dbReference type="ARBA" id="ARBA00007343"/>
    </source>
</evidence>
<dbReference type="GO" id="GO:0007166">
    <property type="term" value="P:cell surface receptor signaling pathway"/>
    <property type="evidence" value="ECO:0007669"/>
    <property type="project" value="InterPro"/>
</dbReference>
<dbReference type="PANTHER" id="PTHR12011">
    <property type="entry name" value="ADHESION G-PROTEIN COUPLED RECEPTOR"/>
    <property type="match status" value="1"/>
</dbReference>
<dbReference type="SUPFAM" id="SSF81321">
    <property type="entry name" value="Family A G protein-coupled receptor-like"/>
    <property type="match status" value="1"/>
</dbReference>
<evidence type="ECO:0000256" key="8">
    <source>
        <dbReference type="ARBA" id="ARBA00022837"/>
    </source>
</evidence>
<dbReference type="CDD" id="cd00054">
    <property type="entry name" value="EGF_CA"/>
    <property type="match status" value="5"/>
</dbReference>
<evidence type="ECO:0000313" key="18">
    <source>
        <dbReference type="Proteomes" id="UP001148018"/>
    </source>
</evidence>
<dbReference type="PROSITE" id="PS00010">
    <property type="entry name" value="ASX_HYDROXYL"/>
    <property type="match status" value="4"/>
</dbReference>
<dbReference type="Pfam" id="PF00002">
    <property type="entry name" value="7tm_2"/>
    <property type="match status" value="1"/>
</dbReference>
<feature type="domain" description="EGF-like" evidence="15">
    <location>
        <begin position="643"/>
        <end position="681"/>
    </location>
</feature>
<dbReference type="GO" id="GO:0005886">
    <property type="term" value="C:plasma membrane"/>
    <property type="evidence" value="ECO:0007669"/>
    <property type="project" value="UniProtKB-SubCell"/>
</dbReference>
<reference evidence="17" key="1">
    <citation type="submission" date="2022-07" db="EMBL/GenBank/DDBJ databases">
        <title>Chromosome-level genome of Muraenolepis orangiensis.</title>
        <authorList>
            <person name="Kim J."/>
        </authorList>
    </citation>
    <scope>NUCLEOTIDE SEQUENCE</scope>
    <source>
        <strain evidence="17">KU_S4_2022</strain>
        <tissue evidence="17">Muscle</tissue>
    </source>
</reference>
<dbReference type="PROSITE" id="PS50261">
    <property type="entry name" value="G_PROTEIN_RECEP_F2_4"/>
    <property type="match status" value="1"/>
</dbReference>
<comment type="caution">
    <text evidence="13">Lacks conserved residue(s) required for the propagation of feature annotation.</text>
</comment>
<feature type="domain" description="G-protein coupled receptors family 2 profile 2" evidence="16">
    <location>
        <begin position="352"/>
        <end position="592"/>
    </location>
</feature>
<feature type="transmembrane region" description="Helical" evidence="14">
    <location>
        <begin position="389"/>
        <end position="405"/>
    </location>
</feature>
<evidence type="ECO:0000256" key="12">
    <source>
        <dbReference type="ARBA" id="ARBA00023180"/>
    </source>
</evidence>
<dbReference type="EMBL" id="JANIIK010000047">
    <property type="protein sequence ID" value="KAJ3600870.1"/>
    <property type="molecule type" value="Genomic_DNA"/>
</dbReference>
<dbReference type="SUPFAM" id="SSF57196">
    <property type="entry name" value="EGF/Laminin"/>
    <property type="match status" value="2"/>
</dbReference>
<dbReference type="InterPro" id="IPR017981">
    <property type="entry name" value="GPCR_2-like_7TM"/>
</dbReference>
<dbReference type="GO" id="GO:0007189">
    <property type="term" value="P:adenylate cyclase-activating G protein-coupled receptor signaling pathway"/>
    <property type="evidence" value="ECO:0007669"/>
    <property type="project" value="TreeGrafter"/>
</dbReference>
<dbReference type="Gene3D" id="1.20.1070.10">
    <property type="entry name" value="Rhodopsin 7-helix transmembrane proteins"/>
    <property type="match status" value="1"/>
</dbReference>
<evidence type="ECO:0000256" key="14">
    <source>
        <dbReference type="SAM" id="Phobius"/>
    </source>
</evidence>
<dbReference type="InterPro" id="IPR001881">
    <property type="entry name" value="EGF-like_Ca-bd_dom"/>
</dbReference>
<dbReference type="InterPro" id="IPR046338">
    <property type="entry name" value="GAIN_dom_sf"/>
</dbReference>
<proteinExistence type="inferred from homology"/>
<feature type="domain" description="EGF-like" evidence="15">
    <location>
        <begin position="692"/>
        <end position="732"/>
    </location>
</feature>
<evidence type="ECO:0000256" key="10">
    <source>
        <dbReference type="ARBA" id="ARBA00023136"/>
    </source>
</evidence>
<dbReference type="InterPro" id="IPR000152">
    <property type="entry name" value="EGF-type_Asp/Asn_hydroxyl_site"/>
</dbReference>
<dbReference type="Gene3D" id="2.60.220.50">
    <property type="match status" value="1"/>
</dbReference>
<dbReference type="SMART" id="SM00179">
    <property type="entry name" value="EGF_CA"/>
    <property type="match status" value="5"/>
</dbReference>
<dbReference type="PANTHER" id="PTHR12011:SF469">
    <property type="entry name" value="ADHESION G PROTEIN-COUPLED RECEPTOR E1-RELATED"/>
    <property type="match status" value="1"/>
</dbReference>
<feature type="transmembrane region" description="Helical" evidence="14">
    <location>
        <begin position="538"/>
        <end position="561"/>
    </location>
</feature>
<dbReference type="InterPro" id="IPR049883">
    <property type="entry name" value="NOTCH1_EGF-like"/>
</dbReference>
<keyword evidence="12" id="KW-0325">Glycoprotein</keyword>
<dbReference type="PROSITE" id="PS01187">
    <property type="entry name" value="EGF_CA"/>
    <property type="match status" value="1"/>
</dbReference>
<dbReference type="GO" id="GO:0004930">
    <property type="term" value="F:G protein-coupled receptor activity"/>
    <property type="evidence" value="ECO:0007669"/>
    <property type="project" value="InterPro"/>
</dbReference>
<evidence type="ECO:0000313" key="17">
    <source>
        <dbReference type="EMBL" id="KAJ3600870.1"/>
    </source>
</evidence>
<dbReference type="OrthoDB" id="1100386at2759"/>
<gene>
    <name evidence="17" type="ORF">NHX12_031844</name>
</gene>
<feature type="transmembrane region" description="Helical" evidence="14">
    <location>
        <begin position="462"/>
        <end position="482"/>
    </location>
</feature>
<keyword evidence="18" id="KW-1185">Reference proteome</keyword>
<keyword evidence="7" id="KW-0677">Repeat</keyword>
<dbReference type="Proteomes" id="UP001148018">
    <property type="component" value="Unassembled WGS sequence"/>
</dbReference>
<dbReference type="InterPro" id="IPR000742">
    <property type="entry name" value="EGF"/>
</dbReference>
<dbReference type="Gene3D" id="2.10.25.10">
    <property type="entry name" value="Laminin"/>
    <property type="match status" value="5"/>
</dbReference>
<dbReference type="InterPro" id="IPR000832">
    <property type="entry name" value="GPCR_2_secretin-like"/>
</dbReference>
<evidence type="ECO:0000259" key="16">
    <source>
        <dbReference type="PROSITE" id="PS50261"/>
    </source>
</evidence>
<feature type="non-terminal residue" evidence="17">
    <location>
        <position position="898"/>
    </location>
</feature>
<dbReference type="PRINTS" id="PR00249">
    <property type="entry name" value="GPCRSECRETIN"/>
</dbReference>
<comment type="subcellular location">
    <subcellularLocation>
        <location evidence="1">Cell membrane</location>
        <topology evidence="1">Multi-pass membrane protein</topology>
    </subcellularLocation>
</comment>
<feature type="domain" description="EGF-like" evidence="15">
    <location>
        <begin position="800"/>
        <end position="838"/>
    </location>
</feature>
<evidence type="ECO:0000256" key="4">
    <source>
        <dbReference type="ARBA" id="ARBA00022536"/>
    </source>
</evidence>
<dbReference type="FunFam" id="2.10.25.10:FF:000038">
    <property type="entry name" value="Fibrillin 2"/>
    <property type="match status" value="2"/>
</dbReference>
<keyword evidence="5 14" id="KW-0812">Transmembrane</keyword>
<evidence type="ECO:0000256" key="9">
    <source>
        <dbReference type="ARBA" id="ARBA00022989"/>
    </source>
</evidence>
<dbReference type="FunFam" id="2.10.25.10:FF:000005">
    <property type="entry name" value="Fibrillin 2"/>
    <property type="match status" value="1"/>
</dbReference>
<comment type="similarity">
    <text evidence="2">Belongs to the G-protein coupled receptor 2 family. Adhesion G-protein coupled receptor (ADGR) subfamily.</text>
</comment>
<feature type="transmembrane region" description="Helical" evidence="14">
    <location>
        <begin position="417"/>
        <end position="441"/>
    </location>
</feature>
<comment type="caution">
    <text evidence="17">The sequence shown here is derived from an EMBL/GenBank/DDBJ whole genome shotgun (WGS) entry which is preliminary data.</text>
</comment>
<feature type="domain" description="EGF-like" evidence="15">
    <location>
        <begin position="733"/>
        <end position="771"/>
    </location>
</feature>
<dbReference type="SMART" id="SM00181">
    <property type="entry name" value="EGF"/>
    <property type="match status" value="5"/>
</dbReference>
<keyword evidence="3" id="KW-1003">Cell membrane</keyword>
<evidence type="ECO:0000256" key="1">
    <source>
        <dbReference type="ARBA" id="ARBA00004651"/>
    </source>
</evidence>
<evidence type="ECO:0000256" key="7">
    <source>
        <dbReference type="ARBA" id="ARBA00022737"/>
    </source>
</evidence>
<keyword evidence="6" id="KW-0732">Signal</keyword>
<organism evidence="17 18">
    <name type="scientific">Muraenolepis orangiensis</name>
    <name type="common">Patagonian moray cod</name>
    <dbReference type="NCBI Taxonomy" id="630683"/>
    <lineage>
        <taxon>Eukaryota</taxon>
        <taxon>Metazoa</taxon>
        <taxon>Chordata</taxon>
        <taxon>Craniata</taxon>
        <taxon>Vertebrata</taxon>
        <taxon>Euteleostomi</taxon>
        <taxon>Actinopterygii</taxon>
        <taxon>Neopterygii</taxon>
        <taxon>Teleostei</taxon>
        <taxon>Neoteleostei</taxon>
        <taxon>Acanthomorphata</taxon>
        <taxon>Zeiogadaria</taxon>
        <taxon>Gadariae</taxon>
        <taxon>Gadiformes</taxon>
        <taxon>Muraenolepidoidei</taxon>
        <taxon>Muraenolepididae</taxon>
        <taxon>Muraenolepis</taxon>
    </lineage>
</organism>
<dbReference type="GO" id="GO:0005509">
    <property type="term" value="F:calcium ion binding"/>
    <property type="evidence" value="ECO:0007669"/>
    <property type="project" value="InterPro"/>
</dbReference>